<dbReference type="EMBL" id="JBEAAL010000020">
    <property type="protein sequence ID" value="MEQ1407786.1"/>
    <property type="molecule type" value="Genomic_DNA"/>
</dbReference>
<gene>
    <name evidence="1" type="ORF">ABK249_22965</name>
</gene>
<comment type="caution">
    <text evidence="1">The sequence shown here is derived from an EMBL/GenBank/DDBJ whole genome shotgun (WGS) entry which is preliminary data.</text>
</comment>
<dbReference type="RefSeq" id="WP_348864160.1">
    <property type="nucleotide sequence ID" value="NZ_JBEAAL010000020.1"/>
</dbReference>
<proteinExistence type="predicted"/>
<name>A0ABV0M7D6_9HYPH</name>
<evidence type="ECO:0000313" key="2">
    <source>
        <dbReference type="Proteomes" id="UP001496627"/>
    </source>
</evidence>
<accession>A0ABV0M7D6</accession>
<keyword evidence="2" id="KW-1185">Reference proteome</keyword>
<sequence length="69" mass="7964">MQIRPDVALHELRLMNKLLENRCLQLAQLLADVTAERDQALADRDAIRTERDELLMERSVEGERHGPAE</sequence>
<evidence type="ECO:0000313" key="1">
    <source>
        <dbReference type="EMBL" id="MEQ1407786.1"/>
    </source>
</evidence>
<reference evidence="1 2" key="1">
    <citation type="submission" date="2024-05" db="EMBL/GenBank/DDBJ databases">
        <title>Neorhizobium sp. Rsf11, a plant growth promoting and heavy metal resistant PAH-degrader.</title>
        <authorList>
            <person name="Golubev S.N."/>
            <person name="Muratova A.Y."/>
            <person name="Markelova M.I."/>
        </authorList>
    </citation>
    <scope>NUCLEOTIDE SEQUENCE [LARGE SCALE GENOMIC DNA]</scope>
    <source>
        <strain evidence="1 2">Rsf11</strain>
    </source>
</reference>
<dbReference type="Proteomes" id="UP001496627">
    <property type="component" value="Unassembled WGS sequence"/>
</dbReference>
<organism evidence="1 2">
    <name type="scientific">Neorhizobium phenanthreniclasticum</name>
    <dbReference type="NCBI Taxonomy" id="3157917"/>
    <lineage>
        <taxon>Bacteria</taxon>
        <taxon>Pseudomonadati</taxon>
        <taxon>Pseudomonadota</taxon>
        <taxon>Alphaproteobacteria</taxon>
        <taxon>Hyphomicrobiales</taxon>
        <taxon>Rhizobiaceae</taxon>
        <taxon>Rhizobium/Agrobacterium group</taxon>
        <taxon>Neorhizobium</taxon>
    </lineage>
</organism>
<protein>
    <submittedName>
        <fullName evidence="1">Uncharacterized protein</fullName>
    </submittedName>
</protein>